<dbReference type="InterPro" id="IPR021005">
    <property type="entry name" value="Znf_CGNR"/>
</dbReference>
<dbReference type="SUPFAM" id="SSF160904">
    <property type="entry name" value="Jann2411-like"/>
    <property type="match status" value="1"/>
</dbReference>
<dbReference type="PANTHER" id="PTHR35525">
    <property type="entry name" value="BLL6575 PROTEIN"/>
    <property type="match status" value="1"/>
</dbReference>
<dbReference type="Gene3D" id="1.10.3300.10">
    <property type="entry name" value="Jann2411-like domain"/>
    <property type="match status" value="1"/>
</dbReference>
<dbReference type="InterPro" id="IPR010852">
    <property type="entry name" value="ABATE"/>
</dbReference>
<dbReference type="PANTHER" id="PTHR35525:SF3">
    <property type="entry name" value="BLL6575 PROTEIN"/>
    <property type="match status" value="1"/>
</dbReference>
<evidence type="ECO:0000313" key="1">
    <source>
        <dbReference type="EMBL" id="MFC1409538.1"/>
    </source>
</evidence>
<protein>
    <submittedName>
        <fullName evidence="1">ABATE domain-containing protein</fullName>
    </submittedName>
</protein>
<comment type="caution">
    <text evidence="1">The sequence shown here is derived from an EMBL/GenBank/DDBJ whole genome shotgun (WGS) entry which is preliminary data.</text>
</comment>
<name>A0ABV6V767_9ACTN</name>
<sequence>MTAATAPVVAAAPRFRTGAGRLCLDFLRTLRYRGTLDAIEELPDSAALLAWVVQCGPCGPCDPPDSQPVSDDPAQVRDAHSLREAVYELVTIGHSVGGVASSSFLVRELVNRAAKNPTPIPRVDASGALLWTASDVVSATLSLVARDAIDLVTSSAVNRVRECADESCSALFSDNSRPGNRRWCSMETCGNRAKKSSLRSRSAGH</sequence>
<organism evidence="1 2">
    <name type="scientific">Streptacidiphilus alkalitolerans</name>
    <dbReference type="NCBI Taxonomy" id="3342712"/>
    <lineage>
        <taxon>Bacteria</taxon>
        <taxon>Bacillati</taxon>
        <taxon>Actinomycetota</taxon>
        <taxon>Actinomycetes</taxon>
        <taxon>Kitasatosporales</taxon>
        <taxon>Streptomycetaceae</taxon>
        <taxon>Streptacidiphilus</taxon>
    </lineage>
</organism>
<reference evidence="1 2" key="1">
    <citation type="submission" date="2024-09" db="EMBL/GenBank/DDBJ databases">
        <authorList>
            <person name="Lee S.D."/>
        </authorList>
    </citation>
    <scope>NUCLEOTIDE SEQUENCE [LARGE SCALE GENOMIC DNA]</scope>
    <source>
        <strain evidence="1 2">N1-1</strain>
    </source>
</reference>
<gene>
    <name evidence="1" type="ORF">ACEZDG_09600</name>
</gene>
<dbReference type="EMBL" id="JBHEZX010000003">
    <property type="protein sequence ID" value="MFC1409538.1"/>
    <property type="molecule type" value="Genomic_DNA"/>
</dbReference>
<keyword evidence="2" id="KW-1185">Reference proteome</keyword>
<evidence type="ECO:0000313" key="2">
    <source>
        <dbReference type="Proteomes" id="UP001592582"/>
    </source>
</evidence>
<dbReference type="Pfam" id="PF07336">
    <property type="entry name" value="ABATE"/>
    <property type="match status" value="1"/>
</dbReference>
<dbReference type="Pfam" id="PF11706">
    <property type="entry name" value="zf-CGNR"/>
    <property type="match status" value="1"/>
</dbReference>
<dbReference type="InterPro" id="IPR023286">
    <property type="entry name" value="ABATE_dom_sf"/>
</dbReference>
<accession>A0ABV6V767</accession>
<dbReference type="Proteomes" id="UP001592582">
    <property type="component" value="Unassembled WGS sequence"/>
</dbReference>
<proteinExistence type="predicted"/>